<evidence type="ECO:0000256" key="1">
    <source>
        <dbReference type="ARBA" id="ARBA00005254"/>
    </source>
</evidence>
<dbReference type="Pfam" id="PF00378">
    <property type="entry name" value="ECH_1"/>
    <property type="match status" value="1"/>
</dbReference>
<dbReference type="PANTHER" id="PTHR43459:SF1">
    <property type="entry name" value="EG:BACN32G11.4 PROTEIN"/>
    <property type="match status" value="1"/>
</dbReference>
<proteinExistence type="inferred from homology"/>
<dbReference type="Gene3D" id="1.10.12.10">
    <property type="entry name" value="Lyase 2-enoyl-coa Hydratase, Chain A, domain 2"/>
    <property type="match status" value="1"/>
</dbReference>
<dbReference type="CDD" id="cd06558">
    <property type="entry name" value="crotonase-like"/>
    <property type="match status" value="1"/>
</dbReference>
<dbReference type="GO" id="GO:0003824">
    <property type="term" value="F:catalytic activity"/>
    <property type="evidence" value="ECO:0007669"/>
    <property type="project" value="UniProtKB-ARBA"/>
</dbReference>
<reference evidence="2" key="1">
    <citation type="submission" date="2022-05" db="EMBL/GenBank/DDBJ databases">
        <title>Sphingomonas sp. strain RP10 Genome sequencing and assembly.</title>
        <authorList>
            <person name="Kim I."/>
        </authorList>
    </citation>
    <scope>NUCLEOTIDE SEQUENCE</scope>
    <source>
        <strain evidence="2">RP10</strain>
    </source>
</reference>
<dbReference type="Gene3D" id="3.90.226.10">
    <property type="entry name" value="2-enoyl-CoA Hydratase, Chain A, domain 1"/>
    <property type="match status" value="1"/>
</dbReference>
<dbReference type="PANTHER" id="PTHR43459">
    <property type="entry name" value="ENOYL-COA HYDRATASE"/>
    <property type="match status" value="1"/>
</dbReference>
<accession>A0A9X2KSX5</accession>
<dbReference type="AlphaFoldDB" id="A0A9X2KSX5"/>
<dbReference type="RefSeq" id="WP_254288301.1">
    <property type="nucleotide sequence ID" value="NZ_JAMLDY010000005.1"/>
</dbReference>
<name>A0A9X2KSX5_9SPHN</name>
<dbReference type="InterPro" id="IPR029045">
    <property type="entry name" value="ClpP/crotonase-like_dom_sf"/>
</dbReference>
<dbReference type="SUPFAM" id="SSF52096">
    <property type="entry name" value="ClpP/crotonase"/>
    <property type="match status" value="1"/>
</dbReference>
<dbReference type="Proteomes" id="UP001139486">
    <property type="component" value="Unassembled WGS sequence"/>
</dbReference>
<dbReference type="InterPro" id="IPR001753">
    <property type="entry name" value="Enoyl-CoA_hydra/iso"/>
</dbReference>
<comment type="similarity">
    <text evidence="1">Belongs to the enoyl-CoA hydratase/isomerase family.</text>
</comment>
<sequence length="261" mass="27293">MADYTDIRLAVRDGVAELTLDRPAALNALTLDMAAELEDAVARVSTDLAVRAVLLTGAGRAFCSGADLRGDAGGGATDVGESLERFFNPLLETLFAMPKPLVVAVNGPAAGAGFSLALAGDVILAGRSACFIQAFTKVGLVPDLGSTWLLPRQIGRGRAMALMMLGDRLSAERALDWGMIYGVEEDDALPAAARALAARLAAGPTRAYAMLRRAVRDGLEGGLADALARERADQREAGFTQDFAEGARAFLDRRAPVFTGA</sequence>
<comment type="caution">
    <text evidence="2">The sequence shown here is derived from an EMBL/GenBank/DDBJ whole genome shotgun (WGS) entry which is preliminary data.</text>
</comment>
<organism evidence="2 3">
    <name type="scientific">Sphingomonas liriopis</name>
    <dbReference type="NCBI Taxonomy" id="2949094"/>
    <lineage>
        <taxon>Bacteria</taxon>
        <taxon>Pseudomonadati</taxon>
        <taxon>Pseudomonadota</taxon>
        <taxon>Alphaproteobacteria</taxon>
        <taxon>Sphingomonadales</taxon>
        <taxon>Sphingomonadaceae</taxon>
        <taxon>Sphingomonas</taxon>
    </lineage>
</organism>
<evidence type="ECO:0000313" key="3">
    <source>
        <dbReference type="Proteomes" id="UP001139486"/>
    </source>
</evidence>
<dbReference type="InterPro" id="IPR014748">
    <property type="entry name" value="Enoyl-CoA_hydra_C"/>
</dbReference>
<dbReference type="EMBL" id="JAMLDY010000005">
    <property type="protein sequence ID" value="MCP3734293.1"/>
    <property type="molecule type" value="Genomic_DNA"/>
</dbReference>
<keyword evidence="3" id="KW-1185">Reference proteome</keyword>
<evidence type="ECO:0000313" key="2">
    <source>
        <dbReference type="EMBL" id="MCP3734293.1"/>
    </source>
</evidence>
<protein>
    <submittedName>
        <fullName evidence="2">Enoyl-CoA hydratase-related protein</fullName>
    </submittedName>
</protein>
<gene>
    <name evidence="2" type="ORF">M9979_05300</name>
</gene>